<evidence type="ECO:0000256" key="1">
    <source>
        <dbReference type="SAM" id="MobiDB-lite"/>
    </source>
</evidence>
<feature type="compositionally biased region" description="Low complexity" evidence="1">
    <location>
        <begin position="1"/>
        <end position="21"/>
    </location>
</feature>
<accession>A0A1V0ACW2</accession>
<dbReference type="EMBL" id="CP017717">
    <property type="protein sequence ID" value="AQZ68035.1"/>
    <property type="molecule type" value="Genomic_DNA"/>
</dbReference>
<keyword evidence="3" id="KW-1185">Reference proteome</keyword>
<dbReference type="AlphaFoldDB" id="A0A1V0ACW2"/>
<sequence length="147" mass="15124">MASSSGSVSSRTRVSSLGRSSPGRFRRLAARSLKQAPNSLLACPVSDKRSSVSIGSRPRAGFSLQARKRSRSSGGTPGISLIIMTGGGYASADTRSASSGSARISDAVIASTRGRSRSAMRGVNALLTRARSLVRSGESSYRTDAAG</sequence>
<dbReference type="KEGG" id="noa:BKM31_47135"/>
<feature type="region of interest" description="Disordered" evidence="1">
    <location>
        <begin position="47"/>
        <end position="79"/>
    </location>
</feature>
<protein>
    <submittedName>
        <fullName evidence="2">Uncharacterized protein</fullName>
    </submittedName>
</protein>
<feature type="region of interest" description="Disordered" evidence="1">
    <location>
        <begin position="1"/>
        <end position="26"/>
    </location>
</feature>
<evidence type="ECO:0000313" key="3">
    <source>
        <dbReference type="Proteomes" id="UP000190797"/>
    </source>
</evidence>
<reference evidence="3" key="1">
    <citation type="journal article" date="2017" name="Med. Chem. Commun.">
        <title>Nonomuraea sp. ATCC 55076 harbours the largest actinomycete chromosome to date and the kistamicin biosynthetic gene cluster.</title>
        <authorList>
            <person name="Nazari B."/>
            <person name="Forneris C.C."/>
            <person name="Gibson M.I."/>
            <person name="Moon K."/>
            <person name="Schramma K.R."/>
            <person name="Seyedsayamdost M.R."/>
        </authorList>
    </citation>
    <scope>NUCLEOTIDE SEQUENCE [LARGE SCALE GENOMIC DNA]</scope>
    <source>
        <strain evidence="3">ATCC 55076</strain>
    </source>
</reference>
<dbReference type="Proteomes" id="UP000190797">
    <property type="component" value="Chromosome"/>
</dbReference>
<gene>
    <name evidence="2" type="ORF">BKM31_47135</name>
</gene>
<evidence type="ECO:0000313" key="2">
    <source>
        <dbReference type="EMBL" id="AQZ68035.1"/>
    </source>
</evidence>
<name>A0A1V0ACW2_9ACTN</name>
<organism evidence="2 3">
    <name type="scientific">[Actinomadura] parvosata subsp. kistnae</name>
    <dbReference type="NCBI Taxonomy" id="1909395"/>
    <lineage>
        <taxon>Bacteria</taxon>
        <taxon>Bacillati</taxon>
        <taxon>Actinomycetota</taxon>
        <taxon>Actinomycetes</taxon>
        <taxon>Streptosporangiales</taxon>
        <taxon>Streptosporangiaceae</taxon>
        <taxon>Nonomuraea</taxon>
    </lineage>
</organism>
<proteinExistence type="predicted"/>